<evidence type="ECO:0000256" key="3">
    <source>
        <dbReference type="ARBA" id="ARBA00023242"/>
    </source>
</evidence>
<sequence length="230" mass="25355">MFTEDVLSSALLNETLSFDGEVVHKATLQLDGLSVSSDFPLCLLALVSGGGNKGQKLAAATYFKNLIRRNVYVDGQSAPFTDEFKDRLLESLLRAELPVLKVLVEAFRLVVDAEFVKKDLWPELVPRLMPDIIKSALRIAGCSTNISQSKANSSWLKAAKNKLIKAFGSWVIDTNVPFTVVDSVYINPLWETIREVGPDVRASSSYELSDDISLISNTCIDKVKIEKTEG</sequence>
<evidence type="ECO:0000256" key="1">
    <source>
        <dbReference type="ARBA" id="ARBA00004123"/>
    </source>
</evidence>
<organism evidence="5 6">
    <name type="scientific">Carnegiea gigantea</name>
    <dbReference type="NCBI Taxonomy" id="171969"/>
    <lineage>
        <taxon>Eukaryota</taxon>
        <taxon>Viridiplantae</taxon>
        <taxon>Streptophyta</taxon>
        <taxon>Embryophyta</taxon>
        <taxon>Tracheophyta</taxon>
        <taxon>Spermatophyta</taxon>
        <taxon>Magnoliopsida</taxon>
        <taxon>eudicotyledons</taxon>
        <taxon>Gunneridae</taxon>
        <taxon>Pentapetalae</taxon>
        <taxon>Caryophyllales</taxon>
        <taxon>Cactineae</taxon>
        <taxon>Cactaceae</taxon>
        <taxon>Cactoideae</taxon>
        <taxon>Echinocereeae</taxon>
        <taxon>Carnegiea</taxon>
    </lineage>
</organism>
<evidence type="ECO:0000313" key="5">
    <source>
        <dbReference type="EMBL" id="KAJ8424072.1"/>
    </source>
</evidence>
<evidence type="ECO:0000313" key="6">
    <source>
        <dbReference type="Proteomes" id="UP001153076"/>
    </source>
</evidence>
<dbReference type="EMBL" id="JAKOGI010001782">
    <property type="protein sequence ID" value="KAJ8424072.1"/>
    <property type="molecule type" value="Genomic_DNA"/>
</dbReference>
<feature type="domain" description="Importin N-terminal" evidence="4">
    <location>
        <begin position="26"/>
        <end position="94"/>
    </location>
</feature>
<dbReference type="GO" id="GO:0006606">
    <property type="term" value="P:protein import into nucleus"/>
    <property type="evidence" value="ECO:0007669"/>
    <property type="project" value="TreeGrafter"/>
</dbReference>
<evidence type="ECO:0000259" key="4">
    <source>
        <dbReference type="SMART" id="SM00913"/>
    </source>
</evidence>
<dbReference type="SUPFAM" id="SSF48371">
    <property type="entry name" value="ARM repeat"/>
    <property type="match status" value="1"/>
</dbReference>
<protein>
    <recommendedName>
        <fullName evidence="4">Importin N-terminal domain-containing protein</fullName>
    </recommendedName>
</protein>
<dbReference type="GO" id="GO:0006611">
    <property type="term" value="P:protein export from nucleus"/>
    <property type="evidence" value="ECO:0007669"/>
    <property type="project" value="TreeGrafter"/>
</dbReference>
<dbReference type="PANTHER" id="PTHR10997">
    <property type="entry name" value="IMPORTIN-7, 8, 11"/>
    <property type="match status" value="1"/>
</dbReference>
<dbReference type="PANTHER" id="PTHR10997:SF29">
    <property type="entry name" value="ARM REPEAT SUPERFAMILY PROTEIN"/>
    <property type="match status" value="1"/>
</dbReference>
<dbReference type="AlphaFoldDB" id="A0A9Q1GMM3"/>
<keyword evidence="2" id="KW-0813">Transport</keyword>
<dbReference type="Proteomes" id="UP001153076">
    <property type="component" value="Unassembled WGS sequence"/>
</dbReference>
<dbReference type="GO" id="GO:0005829">
    <property type="term" value="C:cytosol"/>
    <property type="evidence" value="ECO:0007669"/>
    <property type="project" value="TreeGrafter"/>
</dbReference>
<comment type="caution">
    <text evidence="5">The sequence shown here is derived from an EMBL/GenBank/DDBJ whole genome shotgun (WGS) entry which is preliminary data.</text>
</comment>
<gene>
    <name evidence="5" type="ORF">Cgig2_020697</name>
</gene>
<keyword evidence="3" id="KW-0539">Nucleus</keyword>
<dbReference type="InterPro" id="IPR001494">
    <property type="entry name" value="Importin-beta_N"/>
</dbReference>
<dbReference type="InterPro" id="IPR011989">
    <property type="entry name" value="ARM-like"/>
</dbReference>
<reference evidence="5" key="1">
    <citation type="submission" date="2022-04" db="EMBL/GenBank/DDBJ databases">
        <title>Carnegiea gigantea Genome sequencing and assembly v2.</title>
        <authorList>
            <person name="Copetti D."/>
            <person name="Sanderson M.J."/>
            <person name="Burquez A."/>
            <person name="Wojciechowski M.F."/>
        </authorList>
    </citation>
    <scope>NUCLEOTIDE SEQUENCE</scope>
    <source>
        <strain evidence="5">SGP5-SGP5p</strain>
        <tissue evidence="5">Aerial part</tissue>
    </source>
</reference>
<accession>A0A9Q1GMM3</accession>
<proteinExistence type="predicted"/>
<dbReference type="SMART" id="SM00913">
    <property type="entry name" value="IBN_N"/>
    <property type="match status" value="1"/>
</dbReference>
<dbReference type="GO" id="GO:0005049">
    <property type="term" value="F:nuclear export signal receptor activity"/>
    <property type="evidence" value="ECO:0007669"/>
    <property type="project" value="TreeGrafter"/>
</dbReference>
<keyword evidence="6" id="KW-1185">Reference proteome</keyword>
<dbReference type="GO" id="GO:0031267">
    <property type="term" value="F:small GTPase binding"/>
    <property type="evidence" value="ECO:0007669"/>
    <property type="project" value="InterPro"/>
</dbReference>
<dbReference type="InterPro" id="IPR016024">
    <property type="entry name" value="ARM-type_fold"/>
</dbReference>
<dbReference type="GO" id="GO:0005635">
    <property type="term" value="C:nuclear envelope"/>
    <property type="evidence" value="ECO:0007669"/>
    <property type="project" value="TreeGrafter"/>
</dbReference>
<evidence type="ECO:0000256" key="2">
    <source>
        <dbReference type="ARBA" id="ARBA00022448"/>
    </source>
</evidence>
<dbReference type="OrthoDB" id="3268246at2759"/>
<name>A0A9Q1GMM3_9CARY</name>
<dbReference type="Gene3D" id="1.25.10.10">
    <property type="entry name" value="Leucine-rich Repeat Variant"/>
    <property type="match status" value="1"/>
</dbReference>
<comment type="subcellular location">
    <subcellularLocation>
        <location evidence="1">Nucleus</location>
    </subcellularLocation>
</comment>